<dbReference type="PANTHER" id="PTHR40446:SF2">
    <property type="entry name" value="N-ACETYLGLUCOSAMINE-1-PHOSPHODIESTER ALPHA-N-ACETYLGLUCOSAMINIDASE"/>
    <property type="match status" value="1"/>
</dbReference>
<dbReference type="AlphaFoldDB" id="A0A1G9XKI3"/>
<gene>
    <name evidence="2" type="ORF">SAMN04488090_4660</name>
</gene>
<dbReference type="PANTHER" id="PTHR40446">
    <property type="entry name" value="N-ACETYLGLUCOSAMINE-1-PHOSPHODIESTER ALPHA-N-ACETYLGLUCOSAMINIDASE"/>
    <property type="match status" value="1"/>
</dbReference>
<dbReference type="InterPro" id="IPR018711">
    <property type="entry name" value="NAGPA"/>
</dbReference>
<sequence>MVSLGRVSFFCGSGTGEMTGYLYFRQHTLMNRLTCFLTLLAGTAFGQAPADSVALLKTKWTFQDIAPGVTWKHAHCSAGQLFGSNQNIHVLDTKLKNRKIRFGFASADTPGDSTRHLVRTSEIARKAGAFAAVNGTFFHVKGGGSEDLVRIGGRLLDTTLYVPGKPIQEHKQAAITIRGRKVRIERAPEQNPDIAYGWDQRLNAPDVMVTGPLLIWDGHEVPLKKNAFNDNRHPRTAACVTKDKHLLLVTADGRNAQAQGLSLHELAYLLRQFGCDRAVNLDGGGSTTMYIEGQPDQGVVNMPSDNKLWDHLGERPVSNVFLMRRK</sequence>
<evidence type="ECO:0000313" key="2">
    <source>
        <dbReference type="EMBL" id="SDM97342.1"/>
    </source>
</evidence>
<proteinExistence type="predicted"/>
<evidence type="ECO:0000259" key="1">
    <source>
        <dbReference type="Pfam" id="PF09992"/>
    </source>
</evidence>
<protein>
    <recommendedName>
        <fullName evidence="1">Phosphodiester glycosidase domain-containing protein</fullName>
    </recommendedName>
</protein>
<organism evidence="2 3">
    <name type="scientific">Siphonobacter aquaeclarae</name>
    <dbReference type="NCBI Taxonomy" id="563176"/>
    <lineage>
        <taxon>Bacteria</taxon>
        <taxon>Pseudomonadati</taxon>
        <taxon>Bacteroidota</taxon>
        <taxon>Cytophagia</taxon>
        <taxon>Cytophagales</taxon>
        <taxon>Cytophagaceae</taxon>
        <taxon>Siphonobacter</taxon>
    </lineage>
</organism>
<evidence type="ECO:0000313" key="3">
    <source>
        <dbReference type="Proteomes" id="UP000198901"/>
    </source>
</evidence>
<name>A0A1G9XKI3_9BACT</name>
<dbReference type="STRING" id="563176.SAMN04488090_4660"/>
<feature type="domain" description="Phosphodiester glycosidase" evidence="1">
    <location>
        <begin position="128"/>
        <end position="322"/>
    </location>
</feature>
<dbReference type="Pfam" id="PF09992">
    <property type="entry name" value="NAGPA"/>
    <property type="match status" value="1"/>
</dbReference>
<dbReference type="EMBL" id="FNGS01000011">
    <property type="protein sequence ID" value="SDM97342.1"/>
    <property type="molecule type" value="Genomic_DNA"/>
</dbReference>
<dbReference type="Proteomes" id="UP000198901">
    <property type="component" value="Unassembled WGS sequence"/>
</dbReference>
<keyword evidence="3" id="KW-1185">Reference proteome</keyword>
<reference evidence="2 3" key="1">
    <citation type="submission" date="2016-10" db="EMBL/GenBank/DDBJ databases">
        <authorList>
            <person name="de Groot N.N."/>
        </authorList>
    </citation>
    <scope>NUCLEOTIDE SEQUENCE [LARGE SCALE GENOMIC DNA]</scope>
    <source>
        <strain evidence="2 3">DSM 21668</strain>
    </source>
</reference>
<accession>A0A1G9XKI3</accession>
<dbReference type="OrthoDB" id="9809781at2"/>